<keyword evidence="1" id="KW-1133">Transmembrane helix</keyword>
<dbReference type="EMBL" id="MU254053">
    <property type="protein sequence ID" value="KAG9242639.1"/>
    <property type="molecule type" value="Genomic_DNA"/>
</dbReference>
<keyword evidence="1" id="KW-0472">Membrane</keyword>
<sequence>MNWESTVTNNHIVRRCRTRHAFVWSGSLVGIVTLSLLNKIDICYCRQRGEG</sequence>
<evidence type="ECO:0000313" key="2">
    <source>
        <dbReference type="EMBL" id="KAG9242639.1"/>
    </source>
</evidence>
<keyword evidence="3" id="KW-1185">Reference proteome</keyword>
<evidence type="ECO:0000313" key="3">
    <source>
        <dbReference type="Proteomes" id="UP000887226"/>
    </source>
</evidence>
<dbReference type="AlphaFoldDB" id="A0A9P8CD39"/>
<accession>A0A9P8CD39</accession>
<comment type="caution">
    <text evidence="2">The sequence shown here is derived from an EMBL/GenBank/DDBJ whole genome shotgun (WGS) entry which is preliminary data.</text>
</comment>
<dbReference type="Proteomes" id="UP000887226">
    <property type="component" value="Unassembled WGS sequence"/>
</dbReference>
<gene>
    <name evidence="2" type="ORF">BJ878DRAFT_577252</name>
</gene>
<proteinExistence type="predicted"/>
<protein>
    <submittedName>
        <fullName evidence="2">Uncharacterized protein</fullName>
    </submittedName>
</protein>
<evidence type="ECO:0000256" key="1">
    <source>
        <dbReference type="SAM" id="Phobius"/>
    </source>
</evidence>
<name>A0A9P8CD39_9HELO</name>
<feature type="transmembrane region" description="Helical" evidence="1">
    <location>
        <begin position="21"/>
        <end position="38"/>
    </location>
</feature>
<keyword evidence="1" id="KW-0812">Transmembrane</keyword>
<organism evidence="2 3">
    <name type="scientific">Calycina marina</name>
    <dbReference type="NCBI Taxonomy" id="1763456"/>
    <lineage>
        <taxon>Eukaryota</taxon>
        <taxon>Fungi</taxon>
        <taxon>Dikarya</taxon>
        <taxon>Ascomycota</taxon>
        <taxon>Pezizomycotina</taxon>
        <taxon>Leotiomycetes</taxon>
        <taxon>Helotiales</taxon>
        <taxon>Pezizellaceae</taxon>
        <taxon>Calycina</taxon>
    </lineage>
</organism>
<reference evidence="2" key="1">
    <citation type="journal article" date="2021" name="IMA Fungus">
        <title>Genomic characterization of three marine fungi, including Emericellopsis atlantica sp. nov. with signatures of a generalist lifestyle and marine biomass degradation.</title>
        <authorList>
            <person name="Hagestad O.C."/>
            <person name="Hou L."/>
            <person name="Andersen J.H."/>
            <person name="Hansen E.H."/>
            <person name="Altermark B."/>
            <person name="Li C."/>
            <person name="Kuhnert E."/>
            <person name="Cox R.J."/>
            <person name="Crous P.W."/>
            <person name="Spatafora J.W."/>
            <person name="Lail K."/>
            <person name="Amirebrahimi M."/>
            <person name="Lipzen A."/>
            <person name="Pangilinan J."/>
            <person name="Andreopoulos W."/>
            <person name="Hayes R.D."/>
            <person name="Ng V."/>
            <person name="Grigoriev I.V."/>
            <person name="Jackson S.A."/>
            <person name="Sutton T.D.S."/>
            <person name="Dobson A.D.W."/>
            <person name="Rama T."/>
        </authorList>
    </citation>
    <scope>NUCLEOTIDE SEQUENCE</scope>
    <source>
        <strain evidence="2">TRa3180A</strain>
    </source>
</reference>